<accession>A0A6N7X8A1</accession>
<evidence type="ECO:0000256" key="7">
    <source>
        <dbReference type="PIRSR" id="PIRSR001123-1"/>
    </source>
</evidence>
<keyword evidence="3" id="KW-0645">Protease</keyword>
<keyword evidence="2" id="KW-0031">Aminopeptidase</keyword>
<protein>
    <submittedName>
        <fullName evidence="9">M20/M25/M40 family metallo-hydrolase</fullName>
    </submittedName>
</protein>
<feature type="active site" description="Proton acceptor" evidence="7">
    <location>
        <position position="227"/>
    </location>
</feature>
<dbReference type="InterPro" id="IPR051464">
    <property type="entry name" value="Peptidase_M42_aminopept"/>
</dbReference>
<sequence length="368" mass="39772">MSRLMGGIGETMEFDRNETVDLLGSLSNAKSPSGFEDETVWVVREFCEGWADVQTNSLMDALITPNNFTGEKPVVMLDAHGDEVGGMVRSIRSNGTMSFVELGRFSPHVLAGQDVLVRGTDGVWRHGVVGIKPPHFMSKAEAAAGDSPMILDVGASSKEEAIEKFHMGMGEPMVPATKFQYDNETGVAFGKGFDCRAGVAAELLALRELSRRADLPFDVVASVSAMEEVGERGVAAAVRHFNPQIAFMFEGCPADDTFQAPDDIQTALRHGPMFRYFDVCMITNPRYQRFVLKCAEDAGLTCQTSVREGGGTDGGPTHMMDVPSVVAGVPCRYVHAGTAICALDDVEETARVAVEVVSRFTQEIVQGF</sequence>
<gene>
    <name evidence="9" type="ORF">FYJ68_01310</name>
</gene>
<dbReference type="GO" id="GO:0046872">
    <property type="term" value="F:metal ion binding"/>
    <property type="evidence" value="ECO:0007669"/>
    <property type="project" value="UniProtKB-UniRule"/>
</dbReference>
<evidence type="ECO:0000256" key="6">
    <source>
        <dbReference type="PIRNR" id="PIRNR001123"/>
    </source>
</evidence>
<evidence type="ECO:0000256" key="4">
    <source>
        <dbReference type="ARBA" id="ARBA00022723"/>
    </source>
</evidence>
<dbReference type="Gene3D" id="3.40.630.10">
    <property type="entry name" value="Zn peptidases"/>
    <property type="match status" value="1"/>
</dbReference>
<feature type="binding site" evidence="8">
    <location>
        <position position="80"/>
    </location>
    <ligand>
        <name>Zn(2+)</name>
        <dbReference type="ChEBI" id="CHEBI:29105"/>
        <label>1</label>
    </ligand>
</feature>
<keyword evidence="10" id="KW-1185">Reference proteome</keyword>
<dbReference type="SUPFAM" id="SSF53187">
    <property type="entry name" value="Zn-dependent exopeptidases"/>
    <property type="match status" value="1"/>
</dbReference>
<comment type="caution">
    <text evidence="9">The sequence shown here is derived from an EMBL/GenBank/DDBJ whole genome shotgun (WGS) entry which is preliminary data.</text>
</comment>
<dbReference type="Gene3D" id="2.40.30.40">
    <property type="entry name" value="Peptidase M42, domain 2"/>
    <property type="match status" value="1"/>
</dbReference>
<evidence type="ECO:0000256" key="2">
    <source>
        <dbReference type="ARBA" id="ARBA00022438"/>
    </source>
</evidence>
<feature type="binding site" evidence="8">
    <location>
        <position position="194"/>
    </location>
    <ligand>
        <name>Zn(2+)</name>
        <dbReference type="ChEBI" id="CHEBI:29105"/>
        <label>1</label>
    </ligand>
</feature>
<dbReference type="Pfam" id="PF05343">
    <property type="entry name" value="Peptidase_M42"/>
    <property type="match status" value="1"/>
</dbReference>
<dbReference type="PANTHER" id="PTHR32481">
    <property type="entry name" value="AMINOPEPTIDASE"/>
    <property type="match status" value="1"/>
</dbReference>
<comment type="similarity">
    <text evidence="1 6">Belongs to the peptidase M42 family.</text>
</comment>
<dbReference type="GO" id="GO:0004177">
    <property type="term" value="F:aminopeptidase activity"/>
    <property type="evidence" value="ECO:0007669"/>
    <property type="project" value="UniProtKB-UniRule"/>
</dbReference>
<keyword evidence="5 9" id="KW-0378">Hydrolase</keyword>
<evidence type="ECO:0000313" key="9">
    <source>
        <dbReference type="EMBL" id="MST71752.1"/>
    </source>
</evidence>
<evidence type="ECO:0000256" key="8">
    <source>
        <dbReference type="PIRSR" id="PIRSR001123-2"/>
    </source>
</evidence>
<evidence type="ECO:0000256" key="5">
    <source>
        <dbReference type="ARBA" id="ARBA00022801"/>
    </source>
</evidence>
<evidence type="ECO:0000256" key="1">
    <source>
        <dbReference type="ARBA" id="ARBA00006272"/>
    </source>
</evidence>
<feature type="binding site" evidence="8">
    <location>
        <position position="228"/>
    </location>
    <ligand>
        <name>Zn(2+)</name>
        <dbReference type="ChEBI" id="CHEBI:29105"/>
        <label>2</label>
    </ligand>
</feature>
<dbReference type="InterPro" id="IPR008007">
    <property type="entry name" value="Peptidase_M42"/>
</dbReference>
<dbReference type="EMBL" id="VUNC01000001">
    <property type="protein sequence ID" value="MST71752.1"/>
    <property type="molecule type" value="Genomic_DNA"/>
</dbReference>
<dbReference type="PIRSF" id="PIRSF001123">
    <property type="entry name" value="PepA_GA"/>
    <property type="match status" value="1"/>
</dbReference>
<dbReference type="PANTHER" id="PTHR32481:SF0">
    <property type="entry name" value="AMINOPEPTIDASE YPDE-RELATED"/>
    <property type="match status" value="1"/>
</dbReference>
<proteinExistence type="inferred from homology"/>
<dbReference type="Proteomes" id="UP000469325">
    <property type="component" value="Unassembled WGS sequence"/>
</dbReference>
<evidence type="ECO:0000313" key="10">
    <source>
        <dbReference type="Proteomes" id="UP000469325"/>
    </source>
</evidence>
<comment type="cofactor">
    <cofactor evidence="8">
        <name>a divalent metal cation</name>
        <dbReference type="ChEBI" id="CHEBI:60240"/>
    </cofactor>
    <text evidence="8">Binds 2 divalent metal cations per subunit.</text>
</comment>
<feature type="binding site" evidence="8">
    <location>
        <position position="194"/>
    </location>
    <ligand>
        <name>Zn(2+)</name>
        <dbReference type="ChEBI" id="CHEBI:29105"/>
        <label>2</label>
    </ligand>
</feature>
<feature type="binding site" evidence="8">
    <location>
        <position position="250"/>
    </location>
    <ligand>
        <name>Zn(2+)</name>
        <dbReference type="ChEBI" id="CHEBI:29105"/>
        <label>1</label>
    </ligand>
</feature>
<dbReference type="InterPro" id="IPR023367">
    <property type="entry name" value="Peptidase_M42_dom2"/>
</dbReference>
<feature type="binding site" evidence="8">
    <location>
        <position position="335"/>
    </location>
    <ligand>
        <name>Zn(2+)</name>
        <dbReference type="ChEBI" id="CHEBI:29105"/>
        <label>2</label>
    </ligand>
</feature>
<organism evidence="9 10">
    <name type="scientific">Olsenella porci</name>
    <dbReference type="NCBI Taxonomy" id="2652279"/>
    <lineage>
        <taxon>Bacteria</taxon>
        <taxon>Bacillati</taxon>
        <taxon>Actinomycetota</taxon>
        <taxon>Coriobacteriia</taxon>
        <taxon>Coriobacteriales</taxon>
        <taxon>Atopobiaceae</taxon>
        <taxon>Olsenella</taxon>
    </lineage>
</organism>
<dbReference type="SUPFAM" id="SSF101821">
    <property type="entry name" value="Aminopeptidase/glucanase lid domain"/>
    <property type="match status" value="1"/>
</dbReference>
<name>A0A6N7X8A1_9ACTN</name>
<dbReference type="GO" id="GO:0006508">
    <property type="term" value="P:proteolysis"/>
    <property type="evidence" value="ECO:0007669"/>
    <property type="project" value="UniProtKB-KW"/>
</dbReference>
<keyword evidence="4 8" id="KW-0479">Metal-binding</keyword>
<dbReference type="AlphaFoldDB" id="A0A6N7X8A1"/>
<evidence type="ECO:0000256" key="3">
    <source>
        <dbReference type="ARBA" id="ARBA00022670"/>
    </source>
</evidence>
<reference evidence="9 10" key="1">
    <citation type="submission" date="2019-08" db="EMBL/GenBank/DDBJ databases">
        <title>In-depth cultivation of the pig gut microbiome towards novel bacterial diversity and tailored functional studies.</title>
        <authorList>
            <person name="Wylensek D."/>
            <person name="Hitch T.C.A."/>
            <person name="Clavel T."/>
        </authorList>
    </citation>
    <scope>NUCLEOTIDE SEQUENCE [LARGE SCALE GENOMIC DNA]</scope>
    <source>
        <strain evidence="9 10">CA-Schmier-601-WT-1</strain>
    </source>
</reference>